<gene>
    <name evidence="14" type="ORF">CDL10_06215</name>
</gene>
<evidence type="ECO:0000256" key="6">
    <source>
        <dbReference type="ARBA" id="ARBA00023077"/>
    </source>
</evidence>
<protein>
    <submittedName>
        <fullName evidence="14">TonB-dependent receptor</fullName>
    </submittedName>
</protein>
<evidence type="ECO:0000256" key="1">
    <source>
        <dbReference type="ARBA" id="ARBA00004571"/>
    </source>
</evidence>
<dbReference type="Pfam" id="PF00593">
    <property type="entry name" value="TonB_dep_Rec_b-barrel"/>
    <property type="match status" value="1"/>
</dbReference>
<evidence type="ECO:0000256" key="10">
    <source>
        <dbReference type="PROSITE-ProRule" id="PRU01360"/>
    </source>
</evidence>
<dbReference type="InterPro" id="IPR039426">
    <property type="entry name" value="TonB-dep_rcpt-like"/>
</dbReference>
<comment type="similarity">
    <text evidence="10 11">Belongs to the TonB-dependent receptor family.</text>
</comment>
<comment type="caution">
    <text evidence="14">The sequence shown here is derived from an EMBL/GenBank/DDBJ whole genome shotgun (WGS) entry which is preliminary data.</text>
</comment>
<dbReference type="GO" id="GO:0009279">
    <property type="term" value="C:cell outer membrane"/>
    <property type="evidence" value="ECO:0007669"/>
    <property type="project" value="UniProtKB-SubCell"/>
</dbReference>
<dbReference type="GO" id="GO:0044718">
    <property type="term" value="P:siderophore transmembrane transport"/>
    <property type="evidence" value="ECO:0007669"/>
    <property type="project" value="TreeGrafter"/>
</dbReference>
<evidence type="ECO:0000256" key="9">
    <source>
        <dbReference type="ARBA" id="ARBA00023237"/>
    </source>
</evidence>
<evidence type="ECO:0000259" key="12">
    <source>
        <dbReference type="Pfam" id="PF00593"/>
    </source>
</evidence>
<evidence type="ECO:0000256" key="4">
    <source>
        <dbReference type="ARBA" id="ARBA00022692"/>
    </source>
</evidence>
<dbReference type="SUPFAM" id="SSF56935">
    <property type="entry name" value="Porins"/>
    <property type="match status" value="1"/>
</dbReference>
<dbReference type="OrthoDB" id="9758472at2"/>
<reference evidence="14 15" key="1">
    <citation type="submission" date="2017-06" db="EMBL/GenBank/DDBJ databases">
        <title>Description of Avrilella dinanensis gen. nov. sp. nov.</title>
        <authorList>
            <person name="Leyer C."/>
            <person name="Sassi M."/>
            <person name="Minet J."/>
            <person name="Kayal S."/>
            <person name="Cattoir V."/>
        </authorList>
    </citation>
    <scope>NUCLEOTIDE SEQUENCE [LARGE SCALE GENOMIC DNA]</scope>
    <source>
        <strain evidence="14 15">UR159</strain>
    </source>
</reference>
<keyword evidence="9 10" id="KW-0998">Cell outer membrane</keyword>
<dbReference type="InterPro" id="IPR036942">
    <property type="entry name" value="Beta-barrel_TonB_sf"/>
</dbReference>
<evidence type="ECO:0000256" key="2">
    <source>
        <dbReference type="ARBA" id="ARBA00022448"/>
    </source>
</evidence>
<accession>A0A2M9R5M7</accession>
<dbReference type="PANTHER" id="PTHR30069">
    <property type="entry name" value="TONB-DEPENDENT OUTER MEMBRANE RECEPTOR"/>
    <property type="match status" value="1"/>
</dbReference>
<feature type="domain" description="TonB-dependent receptor-like beta-barrel" evidence="12">
    <location>
        <begin position="183"/>
        <end position="584"/>
    </location>
</feature>
<dbReference type="Pfam" id="PF07715">
    <property type="entry name" value="Plug"/>
    <property type="match status" value="1"/>
</dbReference>
<dbReference type="AlphaFoldDB" id="A0A2M9R5M7"/>
<dbReference type="InterPro" id="IPR037066">
    <property type="entry name" value="Plug_dom_sf"/>
</dbReference>
<proteinExistence type="inferred from homology"/>
<feature type="domain" description="TonB-dependent receptor plug" evidence="13">
    <location>
        <begin position="43"/>
        <end position="148"/>
    </location>
</feature>
<dbReference type="Gene3D" id="2.170.130.10">
    <property type="entry name" value="TonB-dependent receptor, plug domain"/>
    <property type="match status" value="1"/>
</dbReference>
<dbReference type="RefSeq" id="WP_100677723.1">
    <property type="nucleotide sequence ID" value="NZ_NIPO01000001.1"/>
</dbReference>
<name>A0A2M9R5M7_9FLAO</name>
<evidence type="ECO:0000313" key="15">
    <source>
        <dbReference type="Proteomes" id="UP000231960"/>
    </source>
</evidence>
<dbReference type="InterPro" id="IPR000531">
    <property type="entry name" value="Beta-barrel_TonB"/>
</dbReference>
<evidence type="ECO:0000259" key="13">
    <source>
        <dbReference type="Pfam" id="PF07715"/>
    </source>
</evidence>
<dbReference type="PANTHER" id="PTHR30069:SF29">
    <property type="entry name" value="HEMOGLOBIN AND HEMOGLOBIN-HAPTOGLOBIN-BINDING PROTEIN 1-RELATED"/>
    <property type="match status" value="1"/>
</dbReference>
<keyword evidence="2 10" id="KW-0813">Transport</keyword>
<keyword evidence="3 10" id="KW-1134">Transmembrane beta strand</keyword>
<sequence>MKPTTIFTMFMVGCVYAQSPNDSIQQLDEIIIQSNRLQIPVSQQNRNVQIITSEDIEKLPVQTLSEILYYADGVDIRQRGGFGTQADISIDGGSFEQTLVLLNGVKIIDHQTAHNSLNLPVPVEAIERIEILRGPAARIYGVNALTGAVNIVTKKADSNQVFAHVFGGSNFKKDEETDSGMYNNRGVQFGLTLSKNKFNQQLYGSHESGSGYQYNTAFHNNRLLYLGDYTINENNQIEAQVGWVRSSFGANGFYAAPGDREAKEIVSTTMAAIKSTHQLSDRLRLVPQIGYRYNYDDYRYIRQNISTARSQHYTNAVNAEVNANYAMNEGEIGVGTEMRYEQINSNNLGKHERNNYGLYAEYKNYSIQNLIFTVGTYVNYNTVFGWQIFPGIDASLSVTEKDKITFSAGSGQRIPSFNDLYLNQIGNIGNEFVESERAYQVEGGYQHIDDSWTLKANVFHRNIYDFIDWTRVDETEPFQSNNVGKLQTFGGNLAFGYDWKNWNFKLTYTYLNAEMNLDEDILSKYRVRSFRHQIINTINYTHKSWSVSLANRFNERVGYQDYFLTDFRLSYQYKNLVYYADMQNIFDTQYNEAGALPMPGRWVTIGIKANLNW</sequence>
<dbReference type="EMBL" id="NIPO01000001">
    <property type="protein sequence ID" value="PJR04160.1"/>
    <property type="molecule type" value="Genomic_DNA"/>
</dbReference>
<evidence type="ECO:0000256" key="8">
    <source>
        <dbReference type="ARBA" id="ARBA00023170"/>
    </source>
</evidence>
<keyword evidence="6 11" id="KW-0798">TonB box</keyword>
<evidence type="ECO:0000256" key="7">
    <source>
        <dbReference type="ARBA" id="ARBA00023136"/>
    </source>
</evidence>
<dbReference type="PROSITE" id="PS52016">
    <property type="entry name" value="TONB_DEPENDENT_REC_3"/>
    <property type="match status" value="1"/>
</dbReference>
<evidence type="ECO:0000256" key="3">
    <source>
        <dbReference type="ARBA" id="ARBA00022452"/>
    </source>
</evidence>
<dbReference type="Gene3D" id="2.40.170.20">
    <property type="entry name" value="TonB-dependent receptor, beta-barrel domain"/>
    <property type="match status" value="1"/>
</dbReference>
<dbReference type="GO" id="GO:0015344">
    <property type="term" value="F:siderophore uptake transmembrane transporter activity"/>
    <property type="evidence" value="ECO:0007669"/>
    <property type="project" value="TreeGrafter"/>
</dbReference>
<dbReference type="InterPro" id="IPR012910">
    <property type="entry name" value="Plug_dom"/>
</dbReference>
<organism evidence="14 15">
    <name type="scientific">Avrilella dinanensis</name>
    <dbReference type="NCBI Taxonomy" id="2008672"/>
    <lineage>
        <taxon>Bacteria</taxon>
        <taxon>Pseudomonadati</taxon>
        <taxon>Bacteroidota</taxon>
        <taxon>Flavobacteriia</taxon>
        <taxon>Flavobacteriales</taxon>
        <taxon>Flavobacteriaceae</taxon>
        <taxon>Avrilella</taxon>
    </lineage>
</organism>
<keyword evidence="15" id="KW-1185">Reference proteome</keyword>
<keyword evidence="4 10" id="KW-0812">Transmembrane</keyword>
<dbReference type="Proteomes" id="UP000231960">
    <property type="component" value="Unassembled WGS sequence"/>
</dbReference>
<comment type="subcellular location">
    <subcellularLocation>
        <location evidence="1 10">Cell outer membrane</location>
        <topology evidence="1 10">Multi-pass membrane protein</topology>
    </subcellularLocation>
</comment>
<keyword evidence="5" id="KW-0732">Signal</keyword>
<keyword evidence="7 10" id="KW-0472">Membrane</keyword>
<evidence type="ECO:0000313" key="14">
    <source>
        <dbReference type="EMBL" id="PJR04160.1"/>
    </source>
</evidence>
<evidence type="ECO:0000256" key="11">
    <source>
        <dbReference type="RuleBase" id="RU003357"/>
    </source>
</evidence>
<evidence type="ECO:0000256" key="5">
    <source>
        <dbReference type="ARBA" id="ARBA00022729"/>
    </source>
</evidence>
<keyword evidence="8 14" id="KW-0675">Receptor</keyword>